<name>B2IJS5_BEII9</name>
<dbReference type="AlphaFoldDB" id="B2IJS5"/>
<dbReference type="Pfam" id="PF07264">
    <property type="entry name" value="EI24"/>
    <property type="match status" value="1"/>
</dbReference>
<evidence type="ECO:0000256" key="3">
    <source>
        <dbReference type="ARBA" id="ARBA00022989"/>
    </source>
</evidence>
<organism evidence="6 7">
    <name type="scientific">Beijerinckia indica subsp. indica (strain ATCC 9039 / DSM 1715 / NCIMB 8712)</name>
    <dbReference type="NCBI Taxonomy" id="395963"/>
    <lineage>
        <taxon>Bacteria</taxon>
        <taxon>Pseudomonadati</taxon>
        <taxon>Pseudomonadota</taxon>
        <taxon>Alphaproteobacteria</taxon>
        <taxon>Hyphomicrobiales</taxon>
        <taxon>Beijerinckiaceae</taxon>
        <taxon>Beijerinckia</taxon>
    </lineage>
</organism>
<evidence type="ECO:0000256" key="2">
    <source>
        <dbReference type="ARBA" id="ARBA00022692"/>
    </source>
</evidence>
<reference evidence="7" key="1">
    <citation type="submission" date="2008-03" db="EMBL/GenBank/DDBJ databases">
        <title>Complete sequence of chromosome of Beijerinckia indica subsp. indica ATCC 9039.</title>
        <authorList>
            <consortium name="US DOE Joint Genome Institute"/>
            <person name="Copeland A."/>
            <person name="Lucas S."/>
            <person name="Lapidus A."/>
            <person name="Glavina del Rio T."/>
            <person name="Dalin E."/>
            <person name="Tice H."/>
            <person name="Bruce D."/>
            <person name="Goodwin L."/>
            <person name="Pitluck S."/>
            <person name="LaButti K."/>
            <person name="Schmutz J."/>
            <person name="Larimer F."/>
            <person name="Land M."/>
            <person name="Hauser L."/>
            <person name="Kyrpides N."/>
            <person name="Mikhailova N."/>
            <person name="Dunfield P.F."/>
            <person name="Dedysh S.N."/>
            <person name="Liesack W."/>
            <person name="Saw J.H."/>
            <person name="Alam M."/>
            <person name="Chen Y."/>
            <person name="Murrell J.C."/>
            <person name="Richardson P."/>
        </authorList>
    </citation>
    <scope>NUCLEOTIDE SEQUENCE [LARGE SCALE GENOMIC DNA]</scope>
    <source>
        <strain evidence="7">ATCC 9039 / DSM 1715 / NCIMB 8712</strain>
    </source>
</reference>
<keyword evidence="4 5" id="KW-0472">Membrane</keyword>
<feature type="transmembrane region" description="Helical" evidence="5">
    <location>
        <begin position="60"/>
        <end position="89"/>
    </location>
</feature>
<accession>B2IJS5</accession>
<dbReference type="HOGENOM" id="CLU_081565_0_0_5"/>
<dbReference type="Proteomes" id="UP000001695">
    <property type="component" value="Chromosome"/>
</dbReference>
<reference evidence="6 7" key="2">
    <citation type="journal article" date="2010" name="J. Bacteriol.">
        <title>Complete genome sequence of Beijerinckia indica subsp. indica.</title>
        <authorList>
            <person name="Tamas I."/>
            <person name="Dedysh S.N."/>
            <person name="Liesack W."/>
            <person name="Stott M.B."/>
            <person name="Alam M."/>
            <person name="Murrell J.C."/>
            <person name="Dunfield P.F."/>
        </authorList>
    </citation>
    <scope>NUCLEOTIDE SEQUENCE [LARGE SCALE GENOMIC DNA]</scope>
    <source>
        <strain evidence="7">ATCC 9039 / DSM 1715 / NCIMB 8712</strain>
    </source>
</reference>
<keyword evidence="3 5" id="KW-1133">Transmembrane helix</keyword>
<keyword evidence="2 5" id="KW-0812">Transmembrane</keyword>
<evidence type="ECO:0000256" key="1">
    <source>
        <dbReference type="ARBA" id="ARBA00004141"/>
    </source>
</evidence>
<dbReference type="EMBL" id="CP001016">
    <property type="protein sequence ID" value="ACB94947.1"/>
    <property type="molecule type" value="Genomic_DNA"/>
</dbReference>
<gene>
    <name evidence="6" type="ordered locus">Bind_1307</name>
</gene>
<evidence type="ECO:0000256" key="4">
    <source>
        <dbReference type="ARBA" id="ARBA00023136"/>
    </source>
</evidence>
<evidence type="ECO:0008006" key="8">
    <source>
        <dbReference type="Google" id="ProtNLM"/>
    </source>
</evidence>
<comment type="subcellular location">
    <subcellularLocation>
        <location evidence="1">Membrane</location>
        <topology evidence="1">Multi-pass membrane protein</topology>
    </subcellularLocation>
</comment>
<protein>
    <recommendedName>
        <fullName evidence="8">CysZ-like protein</fullName>
    </recommendedName>
</protein>
<dbReference type="InterPro" id="IPR059112">
    <property type="entry name" value="CysZ/EI24"/>
</dbReference>
<evidence type="ECO:0000313" key="7">
    <source>
        <dbReference type="Proteomes" id="UP000001695"/>
    </source>
</evidence>
<feature type="transmembrane region" description="Helical" evidence="5">
    <location>
        <begin position="184"/>
        <end position="213"/>
    </location>
</feature>
<dbReference type="KEGG" id="bid:Bind_1307"/>
<dbReference type="NCBIfam" id="NF009407">
    <property type="entry name" value="PRK12768.1"/>
    <property type="match status" value="1"/>
</dbReference>
<sequence length="231" mass="25009">MMLDAAIAAINEMFSKPFRAVFYKTLGLTIALLAVAGFGLDRLVLSRVIVILPSAWMQTIFVWLSGLGLMVGLVFLVPAVSFIVASFFFDELAAVVERDIAPPGALGRPLPYGEAMWLGLRFAGLSLLVNIGALLLLLVPGVNAVVFIGANAYLLGRGYFELAATRYLPLSEVHLLRRAEAPRLFVAGLLMALLLGVPILNLLGPLFCTAFMVRITSAILVKRVFPFSQPF</sequence>
<dbReference type="STRING" id="395963.Bind_1307"/>
<evidence type="ECO:0000313" key="6">
    <source>
        <dbReference type="EMBL" id="ACB94947.1"/>
    </source>
</evidence>
<proteinExistence type="predicted"/>
<evidence type="ECO:0000256" key="5">
    <source>
        <dbReference type="SAM" id="Phobius"/>
    </source>
</evidence>
<keyword evidence="7" id="KW-1185">Reference proteome</keyword>
<dbReference type="eggNOG" id="COG2981">
    <property type="taxonomic scope" value="Bacteria"/>
</dbReference>
<feature type="transmembrane region" description="Helical" evidence="5">
    <location>
        <begin position="127"/>
        <end position="150"/>
    </location>
</feature>
<feature type="transmembrane region" description="Helical" evidence="5">
    <location>
        <begin position="21"/>
        <end position="40"/>
    </location>
</feature>
<dbReference type="RefSeq" id="WP_012384304.1">
    <property type="nucleotide sequence ID" value="NC_010581.1"/>
</dbReference>